<evidence type="ECO:0000256" key="3">
    <source>
        <dbReference type="ARBA" id="ARBA00022786"/>
    </source>
</evidence>
<keyword evidence="4" id="KW-0732">Signal</keyword>
<dbReference type="SUPFAM" id="SSF51126">
    <property type="entry name" value="Pectin lyase-like"/>
    <property type="match status" value="1"/>
</dbReference>
<keyword evidence="2" id="KW-0677">Repeat</keyword>
<evidence type="ECO:0000313" key="7">
    <source>
        <dbReference type="Proteomes" id="UP000005709"/>
    </source>
</evidence>
<gene>
    <name evidence="6" type="ORF">CAMGR0001_2189</name>
</gene>
<dbReference type="Proteomes" id="UP000005709">
    <property type="component" value="Unassembled WGS sequence"/>
</dbReference>
<evidence type="ECO:0000259" key="5">
    <source>
        <dbReference type="SMART" id="SM00722"/>
    </source>
</evidence>
<dbReference type="InterPro" id="IPR022441">
    <property type="entry name" value="Para_beta_helix_rpt-2"/>
</dbReference>
<dbReference type="InterPro" id="IPR007742">
    <property type="entry name" value="NosD_dom"/>
</dbReference>
<evidence type="ECO:0000313" key="6">
    <source>
        <dbReference type="EMBL" id="EEV17822.1"/>
    </source>
</evidence>
<dbReference type="NCBIfam" id="TIGR03804">
    <property type="entry name" value="para_beta_helix"/>
    <property type="match status" value="1"/>
</dbReference>
<keyword evidence="7" id="KW-1185">Reference proteome</keyword>
<name>C8PH01_9BACT</name>
<proteinExistence type="predicted"/>
<feature type="signal peptide" evidence="4">
    <location>
        <begin position="1"/>
        <end position="16"/>
    </location>
</feature>
<dbReference type="PANTHER" id="PTHR22990:SF15">
    <property type="entry name" value="F-BOX ONLY PROTEIN 10"/>
    <property type="match status" value="1"/>
</dbReference>
<dbReference type="InterPro" id="IPR012334">
    <property type="entry name" value="Pectin_lyas_fold"/>
</dbReference>
<dbReference type="InterPro" id="IPR026464">
    <property type="entry name" value="NosD_copper_fam"/>
</dbReference>
<dbReference type="SMART" id="SM00722">
    <property type="entry name" value="CASH"/>
    <property type="match status" value="1"/>
</dbReference>
<dbReference type="NCBIfam" id="TIGR04247">
    <property type="entry name" value="NosD_copper_fam"/>
    <property type="match status" value="1"/>
</dbReference>
<dbReference type="InterPro" id="IPR011050">
    <property type="entry name" value="Pectin_lyase_fold/virulence"/>
</dbReference>
<dbReference type="SMART" id="SM00710">
    <property type="entry name" value="PbH1"/>
    <property type="match status" value="8"/>
</dbReference>
<accession>C8PH01</accession>
<dbReference type="Pfam" id="PF05048">
    <property type="entry name" value="NosD"/>
    <property type="match status" value="1"/>
</dbReference>
<feature type="domain" description="Carbohydrate-binding/sugar hydrolysis" evidence="5">
    <location>
        <begin position="26"/>
        <end position="173"/>
    </location>
</feature>
<dbReference type="Gene3D" id="2.160.20.10">
    <property type="entry name" value="Single-stranded right-handed beta-helix, Pectin lyase-like"/>
    <property type="match status" value="2"/>
</dbReference>
<dbReference type="RefSeq" id="WP_005870835.1">
    <property type="nucleotide sequence ID" value="NZ_ACYG01000022.1"/>
</dbReference>
<dbReference type="AlphaFoldDB" id="C8PH01"/>
<organism evidence="6 7">
    <name type="scientific">Campylobacter gracilis RM3268</name>
    <dbReference type="NCBI Taxonomy" id="553220"/>
    <lineage>
        <taxon>Bacteria</taxon>
        <taxon>Pseudomonadati</taxon>
        <taxon>Campylobacterota</taxon>
        <taxon>Epsilonproteobacteria</taxon>
        <taxon>Campylobacterales</taxon>
        <taxon>Campylobacteraceae</taxon>
        <taxon>Campylobacter</taxon>
    </lineage>
</organism>
<evidence type="ECO:0000256" key="1">
    <source>
        <dbReference type="ARBA" id="ARBA00004906"/>
    </source>
</evidence>
<dbReference type="eggNOG" id="COG3420">
    <property type="taxonomic scope" value="Bacteria"/>
</dbReference>
<dbReference type="InterPro" id="IPR051550">
    <property type="entry name" value="SCF-Subunits/Alg-Epimerases"/>
</dbReference>
<comment type="pathway">
    <text evidence="1">Protein modification; protein ubiquitination.</text>
</comment>
<comment type="caution">
    <text evidence="6">The sequence shown here is derived from an EMBL/GenBank/DDBJ whole genome shotgun (WGS) entry which is preliminary data.</text>
</comment>
<dbReference type="EMBL" id="ACYG01000022">
    <property type="protein sequence ID" value="EEV17822.1"/>
    <property type="molecule type" value="Genomic_DNA"/>
</dbReference>
<dbReference type="STRING" id="824.CGRAC_1990"/>
<reference evidence="6 7" key="1">
    <citation type="submission" date="2009-07" db="EMBL/GenBank/DDBJ databases">
        <authorList>
            <person name="Madupu R."/>
            <person name="Sebastian Y."/>
            <person name="Durkin A.S."/>
            <person name="Torralba M."/>
            <person name="Methe B."/>
            <person name="Sutton G.G."/>
            <person name="Strausberg R.L."/>
            <person name="Nelson K.E."/>
        </authorList>
    </citation>
    <scope>NUCLEOTIDE SEQUENCE [LARGE SCALE GENOMIC DNA]</scope>
    <source>
        <strain evidence="6 7">RM3268</strain>
    </source>
</reference>
<dbReference type="OrthoDB" id="9767990at2"/>
<dbReference type="PANTHER" id="PTHR22990">
    <property type="entry name" value="F-BOX ONLY PROTEIN"/>
    <property type="match status" value="1"/>
</dbReference>
<protein>
    <submittedName>
        <fullName evidence="6">Parallel beta-helix repeat protein (3 repeats)</fullName>
    </submittedName>
</protein>
<sequence>MRLLLLVISLALSLGAGELQDAIDSAKAGDIIELAAGEYHGNILIDKPLTIDGLDRSAVIIGDRNGTVIRVRSPHVTIKNLTIQNGGFEHLSEDAGINVSDVNGVIIKNNLIKDVLYGVVLSKANDVTIEGNEISSNTYRTSFKGDGIKLWYSNANKILNNDVHNVRDTVFYFSNGNLVAGNKGHSCRYSLHFMNSGHNVVEDNYYDGNSVGLFFMFSSDNIARRNVVRNADGAYGVGIGMKDSSNFRVTDNKVVYNARGFYLDQSPYQPGSLNVFENNDIEYNSIGVQFHATQLKSVFKNNKFKGNMEIVLNDTPESKLLQNEWSGNYFDDYDGFDRDGDGYGDVSYSSYAYADRLWAHKPSVRFFYGSSGIALLNFISKLAPFSEPELLLKDPKPRMRQ</sequence>
<evidence type="ECO:0000256" key="4">
    <source>
        <dbReference type="SAM" id="SignalP"/>
    </source>
</evidence>
<evidence type="ECO:0000256" key="2">
    <source>
        <dbReference type="ARBA" id="ARBA00022737"/>
    </source>
</evidence>
<dbReference type="InterPro" id="IPR006633">
    <property type="entry name" value="Carb-bd_sugar_hydrolysis-dom"/>
</dbReference>
<feature type="chain" id="PRO_5002989963" evidence="4">
    <location>
        <begin position="17"/>
        <end position="401"/>
    </location>
</feature>
<dbReference type="InterPro" id="IPR006626">
    <property type="entry name" value="PbH1"/>
</dbReference>
<keyword evidence="3" id="KW-0833">Ubl conjugation pathway</keyword>